<feature type="binding site" description="covalent" evidence="8">
    <location>
        <position position="90"/>
    </location>
    <ligand>
        <name>heme c</name>
        <dbReference type="ChEBI" id="CHEBI:61717"/>
        <label>1</label>
    </ligand>
</feature>
<keyword evidence="6" id="KW-0560">Oxidoreductase</keyword>
<evidence type="ECO:0000256" key="3">
    <source>
        <dbReference type="ARBA" id="ARBA00022723"/>
    </source>
</evidence>
<dbReference type="GO" id="GO:0009055">
    <property type="term" value="F:electron transfer activity"/>
    <property type="evidence" value="ECO:0007669"/>
    <property type="project" value="InterPro"/>
</dbReference>
<evidence type="ECO:0000256" key="1">
    <source>
        <dbReference type="ARBA" id="ARBA00004418"/>
    </source>
</evidence>
<evidence type="ECO:0000256" key="5">
    <source>
        <dbReference type="ARBA" id="ARBA00022764"/>
    </source>
</evidence>
<dbReference type="InterPro" id="IPR009056">
    <property type="entry name" value="Cyt_c-like_dom"/>
</dbReference>
<keyword evidence="7 9" id="KW-0408">Iron</keyword>
<dbReference type="GO" id="GO:0046872">
    <property type="term" value="F:metal ion binding"/>
    <property type="evidence" value="ECO:0007669"/>
    <property type="project" value="UniProtKB-KW"/>
</dbReference>
<dbReference type="SUPFAM" id="SSF46626">
    <property type="entry name" value="Cytochrome c"/>
    <property type="match status" value="2"/>
</dbReference>
<dbReference type="GO" id="GO:0042597">
    <property type="term" value="C:periplasmic space"/>
    <property type="evidence" value="ECO:0007669"/>
    <property type="project" value="UniProtKB-SubCell"/>
</dbReference>
<evidence type="ECO:0000256" key="7">
    <source>
        <dbReference type="ARBA" id="ARBA00023004"/>
    </source>
</evidence>
<keyword evidence="5" id="KW-0574">Periplasm</keyword>
<keyword evidence="12" id="KW-1185">Reference proteome</keyword>
<comment type="PTM">
    <text evidence="8">Binds 2 heme groups per subunit.</text>
</comment>
<keyword evidence="4" id="KW-0732">Signal</keyword>
<dbReference type="InterPro" id="IPR026259">
    <property type="entry name" value="MauG/Cytc_peroxidase"/>
</dbReference>
<keyword evidence="2 8" id="KW-0349">Heme</keyword>
<accession>A0A4S4AUF6</accession>
<protein>
    <submittedName>
        <fullName evidence="11">Cytochrome-c peroxidase</fullName>
    </submittedName>
</protein>
<dbReference type="RefSeq" id="WP_136383865.1">
    <property type="nucleotide sequence ID" value="NZ_SSOD01000003.1"/>
</dbReference>
<feature type="binding site" description="axial binding residue" evidence="9">
    <location>
        <position position="311"/>
    </location>
    <ligand>
        <name>heme c</name>
        <dbReference type="ChEBI" id="CHEBI:61717"/>
        <label>2</label>
    </ligand>
    <ligandPart>
        <name>Fe</name>
        <dbReference type="ChEBI" id="CHEBI:18248"/>
    </ligandPart>
</feature>
<dbReference type="GO" id="GO:0020037">
    <property type="term" value="F:heme binding"/>
    <property type="evidence" value="ECO:0007669"/>
    <property type="project" value="InterPro"/>
</dbReference>
<feature type="domain" description="Cytochrome c" evidence="10">
    <location>
        <begin position="217"/>
        <end position="336"/>
    </location>
</feature>
<feature type="binding site" description="axial binding residue" evidence="9">
    <location>
        <position position="235"/>
    </location>
    <ligand>
        <name>heme c</name>
        <dbReference type="ChEBI" id="CHEBI:61717"/>
        <label>2</label>
    </ligand>
    <ligandPart>
        <name>Fe</name>
        <dbReference type="ChEBI" id="CHEBI:18248"/>
    </ligandPart>
</feature>
<evidence type="ECO:0000313" key="11">
    <source>
        <dbReference type="EMBL" id="THF63414.1"/>
    </source>
</evidence>
<evidence type="ECO:0000313" key="12">
    <source>
        <dbReference type="Proteomes" id="UP000307956"/>
    </source>
</evidence>
<evidence type="ECO:0000256" key="9">
    <source>
        <dbReference type="PIRSR" id="PIRSR000294-2"/>
    </source>
</evidence>
<keyword evidence="3 9" id="KW-0479">Metal-binding</keyword>
<dbReference type="OrthoDB" id="9805202at2"/>
<evidence type="ECO:0000256" key="4">
    <source>
        <dbReference type="ARBA" id="ARBA00022729"/>
    </source>
</evidence>
<dbReference type="InterPro" id="IPR036909">
    <property type="entry name" value="Cyt_c-like_dom_sf"/>
</dbReference>
<dbReference type="Pfam" id="PF03150">
    <property type="entry name" value="CCP_MauG"/>
    <property type="match status" value="1"/>
</dbReference>
<reference evidence="11 12" key="1">
    <citation type="submission" date="2019-04" db="EMBL/GenBank/DDBJ databases">
        <title>Azoarcus rhizosphaerae sp. nov. isolated from rhizosphere of Ficus religiosa.</title>
        <authorList>
            <person name="Lin S.-Y."/>
            <person name="Hameed A."/>
            <person name="Hsu Y.-H."/>
            <person name="Young C.-C."/>
        </authorList>
    </citation>
    <scope>NUCLEOTIDE SEQUENCE [LARGE SCALE GENOMIC DNA]</scope>
    <source>
        <strain evidence="11 12">CC-YHH848</strain>
    </source>
</reference>
<feature type="binding site" description="covalent" evidence="8">
    <location>
        <position position="87"/>
    </location>
    <ligand>
        <name>heme c</name>
        <dbReference type="ChEBI" id="CHEBI:61717"/>
        <label>1</label>
    </ligand>
</feature>
<dbReference type="InterPro" id="IPR004852">
    <property type="entry name" value="Di-haem_cyt_c_peroxidsae"/>
</dbReference>
<dbReference type="AlphaFoldDB" id="A0A4S4AUF6"/>
<dbReference type="PIRSF" id="PIRSF000294">
    <property type="entry name" value="Cytochrome-c_peroxidase"/>
    <property type="match status" value="1"/>
</dbReference>
<dbReference type="Proteomes" id="UP000307956">
    <property type="component" value="Unassembled WGS sequence"/>
</dbReference>
<evidence type="ECO:0000256" key="8">
    <source>
        <dbReference type="PIRSR" id="PIRSR000294-1"/>
    </source>
</evidence>
<sequence length="345" mass="37880">MIPRSPHLAIAALLSAFAAALVFLTWRESPPASIPPATTPPMSDAVRRLEPISPLPRMAEAVDSGRAALGERLFHDPLLSHDRSISCASCHPLDRGGMDGLPRSRGVGDAEGVINTPTIFNTRFNFVQFWDGRAATLTEQVAGPIHNPVEMASNWDEVVARLSAHEDYRAAFARHYPGQRIAAETVADAIAHFERTLITPDSRFDRHLRGEADVLSADEREGYARFKNLGCASCHQGVNVGGNLFQRFGVVGDYFADRGEPTEADLGRYNVTGEETDRHVFKVPSLRNVALTAPYFHDAGAATLEEAVDIMARYQLGRTLTDEDRQLIVAFLHTLTGTWRGEPLK</sequence>
<dbReference type="InterPro" id="IPR051395">
    <property type="entry name" value="Cytochrome_c_Peroxidase/MauG"/>
</dbReference>
<dbReference type="PROSITE" id="PS51007">
    <property type="entry name" value="CYTC"/>
    <property type="match status" value="2"/>
</dbReference>
<comment type="cofactor">
    <cofactor evidence="8">
        <name>heme</name>
        <dbReference type="ChEBI" id="CHEBI:30413"/>
    </cofactor>
    <text evidence="8">Binds 2 heme groups.</text>
</comment>
<keyword evidence="11" id="KW-0575">Peroxidase</keyword>
<feature type="binding site" description="covalent" evidence="8">
    <location>
        <position position="231"/>
    </location>
    <ligand>
        <name>heme c</name>
        <dbReference type="ChEBI" id="CHEBI:61717"/>
        <label>2</label>
    </ligand>
</feature>
<organism evidence="11 12">
    <name type="scientific">Pseudothauera rhizosphaerae</name>
    <dbReference type="NCBI Taxonomy" id="2565932"/>
    <lineage>
        <taxon>Bacteria</taxon>
        <taxon>Pseudomonadati</taxon>
        <taxon>Pseudomonadota</taxon>
        <taxon>Betaproteobacteria</taxon>
        <taxon>Rhodocyclales</taxon>
        <taxon>Zoogloeaceae</taxon>
        <taxon>Pseudothauera</taxon>
    </lineage>
</organism>
<comment type="caution">
    <text evidence="11">The sequence shown here is derived from an EMBL/GenBank/DDBJ whole genome shotgun (WGS) entry which is preliminary data.</text>
</comment>
<evidence type="ECO:0000256" key="2">
    <source>
        <dbReference type="ARBA" id="ARBA00022617"/>
    </source>
</evidence>
<comment type="subcellular location">
    <subcellularLocation>
        <location evidence="1">Periplasm</location>
    </subcellularLocation>
</comment>
<feature type="binding site" description="axial binding residue" evidence="9">
    <location>
        <position position="91"/>
    </location>
    <ligand>
        <name>heme c</name>
        <dbReference type="ChEBI" id="CHEBI:61717"/>
        <label>1</label>
    </ligand>
    <ligandPart>
        <name>Fe</name>
        <dbReference type="ChEBI" id="CHEBI:18248"/>
    </ligandPart>
</feature>
<dbReference type="PANTHER" id="PTHR30600:SF7">
    <property type="entry name" value="CYTOCHROME C PEROXIDASE-RELATED"/>
    <property type="match status" value="1"/>
</dbReference>
<feature type="binding site" description="covalent" evidence="8">
    <location>
        <position position="234"/>
    </location>
    <ligand>
        <name>heme c</name>
        <dbReference type="ChEBI" id="CHEBI:61717"/>
        <label>2</label>
    </ligand>
</feature>
<dbReference type="EMBL" id="SSOD01000003">
    <property type="protein sequence ID" value="THF63414.1"/>
    <property type="molecule type" value="Genomic_DNA"/>
</dbReference>
<dbReference type="Gene3D" id="1.10.760.10">
    <property type="entry name" value="Cytochrome c-like domain"/>
    <property type="match status" value="2"/>
</dbReference>
<evidence type="ECO:0000259" key="10">
    <source>
        <dbReference type="PROSITE" id="PS51007"/>
    </source>
</evidence>
<feature type="domain" description="Cytochrome c" evidence="10">
    <location>
        <begin position="65"/>
        <end position="197"/>
    </location>
</feature>
<dbReference type="PANTHER" id="PTHR30600">
    <property type="entry name" value="CYTOCHROME C PEROXIDASE-RELATED"/>
    <property type="match status" value="1"/>
</dbReference>
<gene>
    <name evidence="11" type="ORF">E6O51_04980</name>
</gene>
<evidence type="ECO:0000256" key="6">
    <source>
        <dbReference type="ARBA" id="ARBA00023002"/>
    </source>
</evidence>
<dbReference type="GO" id="GO:0004130">
    <property type="term" value="F:cytochrome-c peroxidase activity"/>
    <property type="evidence" value="ECO:0007669"/>
    <property type="project" value="TreeGrafter"/>
</dbReference>
<proteinExistence type="predicted"/>
<name>A0A4S4AUF6_9RHOO</name>